<gene>
    <name evidence="2" type="ORF">ACFPJ4_10920</name>
</gene>
<sequence length="186" mass="20299">MSAGRWLETDGTRWLFDAGADCLDFTTGPDADLAGWLCTRFPRLDPAEVGERELVDARSLRDAIGRMAVAAADGDRADPDDVDTVNLFAATPDVPPALPGGRRHAGAARIRVAQALSSLARDAVAVFADTGSGRLRRCAAADCRRVFHDESRTINRRWCSMQRCGNRAKVRAYRERAGLAERDGHF</sequence>
<dbReference type="Pfam" id="PF07336">
    <property type="entry name" value="ABATE"/>
    <property type="match status" value="1"/>
</dbReference>
<dbReference type="EMBL" id="JBHSMG010000002">
    <property type="protein sequence ID" value="MFC5502750.1"/>
    <property type="molecule type" value="Genomic_DNA"/>
</dbReference>
<dbReference type="SUPFAM" id="SSF160904">
    <property type="entry name" value="Jann2411-like"/>
    <property type="match status" value="1"/>
</dbReference>
<dbReference type="InterPro" id="IPR023286">
    <property type="entry name" value="ABATE_dom_sf"/>
</dbReference>
<evidence type="ECO:0000259" key="1">
    <source>
        <dbReference type="Pfam" id="PF11706"/>
    </source>
</evidence>
<keyword evidence="3" id="KW-1185">Reference proteome</keyword>
<dbReference type="InterPro" id="IPR010852">
    <property type="entry name" value="ABATE"/>
</dbReference>
<evidence type="ECO:0000313" key="3">
    <source>
        <dbReference type="Proteomes" id="UP001596039"/>
    </source>
</evidence>
<dbReference type="PANTHER" id="PTHR35525:SF3">
    <property type="entry name" value="BLL6575 PROTEIN"/>
    <property type="match status" value="1"/>
</dbReference>
<protein>
    <submittedName>
        <fullName evidence="2">CGNR zinc finger domain-containing protein</fullName>
    </submittedName>
</protein>
<accession>A0ABW0NRQ0</accession>
<feature type="domain" description="Zinc finger CGNR" evidence="1">
    <location>
        <begin position="134"/>
        <end position="176"/>
    </location>
</feature>
<organism evidence="2 3">
    <name type="scientific">Lysinimonas soli</name>
    <dbReference type="NCBI Taxonomy" id="1074233"/>
    <lineage>
        <taxon>Bacteria</taxon>
        <taxon>Bacillati</taxon>
        <taxon>Actinomycetota</taxon>
        <taxon>Actinomycetes</taxon>
        <taxon>Micrococcales</taxon>
        <taxon>Microbacteriaceae</taxon>
        <taxon>Lysinimonas</taxon>
    </lineage>
</organism>
<comment type="caution">
    <text evidence="2">The sequence shown here is derived from an EMBL/GenBank/DDBJ whole genome shotgun (WGS) entry which is preliminary data.</text>
</comment>
<evidence type="ECO:0000313" key="2">
    <source>
        <dbReference type="EMBL" id="MFC5502750.1"/>
    </source>
</evidence>
<dbReference type="RefSeq" id="WP_386740447.1">
    <property type="nucleotide sequence ID" value="NZ_JBHSMG010000002.1"/>
</dbReference>
<dbReference type="InterPro" id="IPR021005">
    <property type="entry name" value="Znf_CGNR"/>
</dbReference>
<proteinExistence type="predicted"/>
<dbReference type="Gene3D" id="1.10.3300.10">
    <property type="entry name" value="Jann2411-like domain"/>
    <property type="match status" value="1"/>
</dbReference>
<dbReference type="PANTHER" id="PTHR35525">
    <property type="entry name" value="BLL6575 PROTEIN"/>
    <property type="match status" value="1"/>
</dbReference>
<name>A0ABW0NRQ0_9MICO</name>
<reference evidence="3" key="1">
    <citation type="journal article" date="2019" name="Int. J. Syst. Evol. Microbiol.">
        <title>The Global Catalogue of Microorganisms (GCM) 10K type strain sequencing project: providing services to taxonomists for standard genome sequencing and annotation.</title>
        <authorList>
            <consortium name="The Broad Institute Genomics Platform"/>
            <consortium name="The Broad Institute Genome Sequencing Center for Infectious Disease"/>
            <person name="Wu L."/>
            <person name="Ma J."/>
        </authorList>
    </citation>
    <scope>NUCLEOTIDE SEQUENCE [LARGE SCALE GENOMIC DNA]</scope>
    <source>
        <strain evidence="3">CGMCC 4.6997</strain>
    </source>
</reference>
<dbReference type="Proteomes" id="UP001596039">
    <property type="component" value="Unassembled WGS sequence"/>
</dbReference>
<dbReference type="Pfam" id="PF11706">
    <property type="entry name" value="zf-CGNR"/>
    <property type="match status" value="1"/>
</dbReference>